<organism evidence="1">
    <name type="scientific">Lepeophtheirus salmonis</name>
    <name type="common">Salmon louse</name>
    <name type="synonym">Caligus salmonis</name>
    <dbReference type="NCBI Taxonomy" id="72036"/>
    <lineage>
        <taxon>Eukaryota</taxon>
        <taxon>Metazoa</taxon>
        <taxon>Ecdysozoa</taxon>
        <taxon>Arthropoda</taxon>
        <taxon>Crustacea</taxon>
        <taxon>Multicrustacea</taxon>
        <taxon>Hexanauplia</taxon>
        <taxon>Copepoda</taxon>
        <taxon>Siphonostomatoida</taxon>
        <taxon>Caligidae</taxon>
        <taxon>Lepeophtheirus</taxon>
    </lineage>
</organism>
<sequence length="39" mass="4487">MNLRKEMQLCDLFNLVDSNSRYGGEIRGYPPSSDKSYDS</sequence>
<evidence type="ECO:0000313" key="1">
    <source>
        <dbReference type="EMBL" id="CDW23942.1"/>
    </source>
</evidence>
<protein>
    <submittedName>
        <fullName evidence="1">Uncharacterized protein</fullName>
    </submittedName>
</protein>
<accession>A0A0K2TED7</accession>
<dbReference type="EMBL" id="HACA01006581">
    <property type="protein sequence ID" value="CDW23942.1"/>
    <property type="molecule type" value="Transcribed_RNA"/>
</dbReference>
<name>A0A0K2TED7_LEPSM</name>
<reference evidence="1" key="1">
    <citation type="submission" date="2014-05" db="EMBL/GenBank/DDBJ databases">
        <authorList>
            <person name="Chronopoulou M."/>
        </authorList>
    </citation>
    <scope>NUCLEOTIDE SEQUENCE</scope>
    <source>
        <tissue evidence="1">Whole organism</tissue>
    </source>
</reference>
<proteinExistence type="predicted"/>
<dbReference type="AlphaFoldDB" id="A0A0K2TED7"/>